<evidence type="ECO:0000313" key="1">
    <source>
        <dbReference type="EMBL" id="KAJ0047041.1"/>
    </source>
</evidence>
<dbReference type="Proteomes" id="UP001163603">
    <property type="component" value="Chromosome 3"/>
</dbReference>
<organism evidence="1 2">
    <name type="scientific">Pistacia integerrima</name>
    <dbReference type="NCBI Taxonomy" id="434235"/>
    <lineage>
        <taxon>Eukaryota</taxon>
        <taxon>Viridiplantae</taxon>
        <taxon>Streptophyta</taxon>
        <taxon>Embryophyta</taxon>
        <taxon>Tracheophyta</taxon>
        <taxon>Spermatophyta</taxon>
        <taxon>Magnoliopsida</taxon>
        <taxon>eudicotyledons</taxon>
        <taxon>Gunneridae</taxon>
        <taxon>Pentapetalae</taxon>
        <taxon>rosids</taxon>
        <taxon>malvids</taxon>
        <taxon>Sapindales</taxon>
        <taxon>Anacardiaceae</taxon>
        <taxon>Pistacia</taxon>
    </lineage>
</organism>
<evidence type="ECO:0000313" key="2">
    <source>
        <dbReference type="Proteomes" id="UP001163603"/>
    </source>
</evidence>
<sequence length="264" mass="30298">MFLSCVIFPPPPSIFMTAMSVVSVVSMANGGYSETVGKHMQYSKFWNVNSEKSAAKQAKVSSRNGMLMLYTPAFFAGLSSFWLFPDDGFRFLLLKSALTFHFFKRIFEVLFIHKYSGAMTLDSAIVITLSYFISTSTMIYNQHLSQGLPEPSIDLKYFGMIVFLLGIIGNFYHHFLLSKMRKDGEKQYKIPKGGLFDKVVCPHYLFEILVFWGFAFISQTFYAFSFALGTSFYLMGRSFATRNWYLTKFENFPKDVKAVFPYLL</sequence>
<keyword evidence="2" id="KW-1185">Reference proteome</keyword>
<accession>A0ACC0Z6Y1</accession>
<gene>
    <name evidence="1" type="ORF">Pint_05753</name>
</gene>
<proteinExistence type="predicted"/>
<reference evidence="2" key="1">
    <citation type="journal article" date="2023" name="G3 (Bethesda)">
        <title>Genome assembly and association tests identify interacting loci associated with vigor, precocity, and sex in interspecific pistachio rootstocks.</title>
        <authorList>
            <person name="Palmer W."/>
            <person name="Jacygrad E."/>
            <person name="Sagayaradj S."/>
            <person name="Cavanaugh K."/>
            <person name="Han R."/>
            <person name="Bertier L."/>
            <person name="Beede B."/>
            <person name="Kafkas S."/>
            <person name="Golino D."/>
            <person name="Preece J."/>
            <person name="Michelmore R."/>
        </authorList>
    </citation>
    <scope>NUCLEOTIDE SEQUENCE [LARGE SCALE GENOMIC DNA]</scope>
</reference>
<protein>
    <submittedName>
        <fullName evidence="1">Uncharacterized protein</fullName>
    </submittedName>
</protein>
<name>A0ACC0Z6Y1_9ROSI</name>
<dbReference type="EMBL" id="CM047738">
    <property type="protein sequence ID" value="KAJ0047041.1"/>
    <property type="molecule type" value="Genomic_DNA"/>
</dbReference>
<comment type="caution">
    <text evidence="1">The sequence shown here is derived from an EMBL/GenBank/DDBJ whole genome shotgun (WGS) entry which is preliminary data.</text>
</comment>